<evidence type="ECO:0000313" key="1">
    <source>
        <dbReference type="EMBL" id="MDR6245204.1"/>
    </source>
</evidence>
<dbReference type="InterPro" id="IPR000150">
    <property type="entry name" value="Cof"/>
</dbReference>
<name>A0ABU1J132_9BACL</name>
<dbReference type="Pfam" id="PF08282">
    <property type="entry name" value="Hydrolase_3"/>
    <property type="match status" value="1"/>
</dbReference>
<organism evidence="1 2">
    <name type="scientific">Paenibacillus hunanensis</name>
    <dbReference type="NCBI Taxonomy" id="539262"/>
    <lineage>
        <taxon>Bacteria</taxon>
        <taxon>Bacillati</taxon>
        <taxon>Bacillota</taxon>
        <taxon>Bacilli</taxon>
        <taxon>Bacillales</taxon>
        <taxon>Paenibacillaceae</taxon>
        <taxon>Paenibacillus</taxon>
    </lineage>
</organism>
<dbReference type="RefSeq" id="WP_188776509.1">
    <property type="nucleotide sequence ID" value="NZ_BMMB01000007.1"/>
</dbReference>
<dbReference type="SUPFAM" id="SSF56784">
    <property type="entry name" value="HAD-like"/>
    <property type="match status" value="1"/>
</dbReference>
<dbReference type="EMBL" id="JAVDQH010000012">
    <property type="protein sequence ID" value="MDR6245204.1"/>
    <property type="molecule type" value="Genomic_DNA"/>
</dbReference>
<dbReference type="SFLD" id="SFLDG01140">
    <property type="entry name" value="C2.B:_Phosphomannomutase_and_P"/>
    <property type="match status" value="1"/>
</dbReference>
<dbReference type="CDD" id="cd07516">
    <property type="entry name" value="HAD_Pase"/>
    <property type="match status" value="1"/>
</dbReference>
<dbReference type="Gene3D" id="3.40.50.1000">
    <property type="entry name" value="HAD superfamily/HAD-like"/>
    <property type="match status" value="1"/>
</dbReference>
<dbReference type="Proteomes" id="UP001185028">
    <property type="component" value="Unassembled WGS sequence"/>
</dbReference>
<keyword evidence="2" id="KW-1185">Reference proteome</keyword>
<proteinExistence type="predicted"/>
<dbReference type="SFLD" id="SFLDS00003">
    <property type="entry name" value="Haloacid_Dehalogenase"/>
    <property type="match status" value="1"/>
</dbReference>
<dbReference type="NCBIfam" id="TIGR00099">
    <property type="entry name" value="Cof-subfamily"/>
    <property type="match status" value="1"/>
</dbReference>
<dbReference type="InterPro" id="IPR006379">
    <property type="entry name" value="HAD-SF_hydro_IIB"/>
</dbReference>
<dbReference type="PROSITE" id="PS01228">
    <property type="entry name" value="COF_1"/>
    <property type="match status" value="1"/>
</dbReference>
<dbReference type="InterPro" id="IPR023214">
    <property type="entry name" value="HAD_sf"/>
</dbReference>
<sequence length="274" mass="30771">MHYQLIALDMDGTLLTDDHEILPRTAQALQELAGRGVEIVFCTGRTPTNSIPYMKQLGFHEDGHVIVHNGAATVHTGTGKIVHQFPLDVPALENYMSYCRSHDLHFDVNTAYSIYVQSLEQMQVAAQEMYAQFQGFDMKPMLLPHWSELSEPVLKLSVFAEPEKLDQAYTDWNLWEPTFNIQRSGEFFIDLMHPQASKGAALQAFAQQKGIAPEHIMAIGNYYNDLSMIRYAGLGIAVDNSPVDVKAAADEVTRSNNDDGVYHMLKKYCDVSDL</sequence>
<dbReference type="InterPro" id="IPR036412">
    <property type="entry name" value="HAD-like_sf"/>
</dbReference>
<gene>
    <name evidence="1" type="ORF">JOC58_003103</name>
</gene>
<comment type="caution">
    <text evidence="1">The sequence shown here is derived from an EMBL/GenBank/DDBJ whole genome shotgun (WGS) entry which is preliminary data.</text>
</comment>
<protein>
    <submittedName>
        <fullName evidence="1">Cof subfamily protein (Haloacid dehalogenase superfamily)</fullName>
    </submittedName>
</protein>
<dbReference type="NCBIfam" id="TIGR01484">
    <property type="entry name" value="HAD-SF-IIB"/>
    <property type="match status" value="1"/>
</dbReference>
<dbReference type="Gene3D" id="3.30.1240.10">
    <property type="match status" value="1"/>
</dbReference>
<accession>A0ABU1J132</accession>
<evidence type="ECO:0000313" key="2">
    <source>
        <dbReference type="Proteomes" id="UP001185028"/>
    </source>
</evidence>
<reference evidence="1 2" key="1">
    <citation type="submission" date="2023-07" db="EMBL/GenBank/DDBJ databases">
        <title>Genomic Encyclopedia of Type Strains, Phase IV (KMG-IV): sequencing the most valuable type-strain genomes for metagenomic binning, comparative biology and taxonomic classification.</title>
        <authorList>
            <person name="Goeker M."/>
        </authorList>
    </citation>
    <scope>NUCLEOTIDE SEQUENCE [LARGE SCALE GENOMIC DNA]</scope>
    <source>
        <strain evidence="1 2">DSM 22170</strain>
    </source>
</reference>
<dbReference type="PANTHER" id="PTHR10000">
    <property type="entry name" value="PHOSPHOSERINE PHOSPHATASE"/>
    <property type="match status" value="1"/>
</dbReference>
<dbReference type="PANTHER" id="PTHR10000:SF8">
    <property type="entry name" value="HAD SUPERFAMILY HYDROLASE-LIKE, TYPE 3"/>
    <property type="match status" value="1"/>
</dbReference>